<feature type="compositionally biased region" description="Basic and acidic residues" evidence="1">
    <location>
        <begin position="1"/>
        <end position="17"/>
    </location>
</feature>
<protein>
    <submittedName>
        <fullName evidence="2">Uncharacterized protein</fullName>
    </submittedName>
</protein>
<dbReference type="Proteomes" id="UP000237271">
    <property type="component" value="Unassembled WGS sequence"/>
</dbReference>
<name>A0A2P4Y723_9STRA</name>
<gene>
    <name evidence="2" type="ORF">PHPALM_9532</name>
</gene>
<keyword evidence="3" id="KW-1185">Reference proteome</keyword>
<sequence length="228" mass="24531">MEEHRQLSKSSAHDERGYGSVNPGTVHHKAAKKPRTTYAPAVVDPRSQQPSDSQPGAGLPAPTSSMTRDKFAHSQAAGASQSAAALGRPAPHGNPSFWILNFGSGLCGVPVERRGPSASGSRKRDRDNLGRGPGCQTVAQAGMPGALEVLRQVVDVLGRETQELHWRVDLCVPVSALIELRRVLDVLTNEVRGRMPSYEPHVYLYHAAHGMALTSALPVLYPRIPPFV</sequence>
<dbReference type="EMBL" id="NCKW01005068">
    <property type="protein sequence ID" value="POM73607.1"/>
    <property type="molecule type" value="Genomic_DNA"/>
</dbReference>
<accession>A0A2P4Y723</accession>
<evidence type="ECO:0000313" key="3">
    <source>
        <dbReference type="Proteomes" id="UP000237271"/>
    </source>
</evidence>
<dbReference type="AlphaFoldDB" id="A0A2P4Y723"/>
<evidence type="ECO:0000256" key="1">
    <source>
        <dbReference type="SAM" id="MobiDB-lite"/>
    </source>
</evidence>
<feature type="compositionally biased region" description="Basic residues" evidence="1">
    <location>
        <begin position="26"/>
        <end position="35"/>
    </location>
</feature>
<organism evidence="2 3">
    <name type="scientific">Phytophthora palmivora</name>
    <dbReference type="NCBI Taxonomy" id="4796"/>
    <lineage>
        <taxon>Eukaryota</taxon>
        <taxon>Sar</taxon>
        <taxon>Stramenopiles</taxon>
        <taxon>Oomycota</taxon>
        <taxon>Peronosporomycetes</taxon>
        <taxon>Peronosporales</taxon>
        <taxon>Peronosporaceae</taxon>
        <taxon>Phytophthora</taxon>
    </lineage>
</organism>
<comment type="caution">
    <text evidence="2">The sequence shown here is derived from an EMBL/GenBank/DDBJ whole genome shotgun (WGS) entry which is preliminary data.</text>
</comment>
<evidence type="ECO:0000313" key="2">
    <source>
        <dbReference type="EMBL" id="POM73607.1"/>
    </source>
</evidence>
<feature type="region of interest" description="Disordered" evidence="1">
    <location>
        <begin position="1"/>
        <end position="88"/>
    </location>
</feature>
<reference evidence="2 3" key="1">
    <citation type="journal article" date="2017" name="Genome Biol. Evol.">
        <title>Phytophthora megakarya and P. palmivora, closely related causal agents of cacao black pod rot, underwent increases in genome sizes and gene numbers by different mechanisms.</title>
        <authorList>
            <person name="Ali S.S."/>
            <person name="Shao J."/>
            <person name="Lary D.J."/>
            <person name="Kronmiller B."/>
            <person name="Shen D."/>
            <person name="Strem M.D."/>
            <person name="Amoako-Attah I."/>
            <person name="Akrofi A.Y."/>
            <person name="Begoude B.A."/>
            <person name="Ten Hoopen G.M."/>
            <person name="Coulibaly K."/>
            <person name="Kebe B.I."/>
            <person name="Melnick R.L."/>
            <person name="Guiltinan M.J."/>
            <person name="Tyler B.M."/>
            <person name="Meinhardt L.W."/>
            <person name="Bailey B.A."/>
        </authorList>
    </citation>
    <scope>NUCLEOTIDE SEQUENCE [LARGE SCALE GENOMIC DNA]</scope>
    <source>
        <strain evidence="3">sbr112.9</strain>
        <tissue evidence="2">Mycelia</tissue>
    </source>
</reference>
<proteinExistence type="predicted"/>
<feature type="compositionally biased region" description="Low complexity" evidence="1">
    <location>
        <begin position="73"/>
        <end position="85"/>
    </location>
</feature>
<feature type="region of interest" description="Disordered" evidence="1">
    <location>
        <begin position="113"/>
        <end position="134"/>
    </location>
</feature>